<accession>A0ABN4YDV6</accession>
<proteinExistence type="predicted"/>
<organism evidence="2 3">
    <name type="scientific">Shewanella japonica</name>
    <dbReference type="NCBI Taxonomy" id="93973"/>
    <lineage>
        <taxon>Bacteria</taxon>
        <taxon>Pseudomonadati</taxon>
        <taxon>Pseudomonadota</taxon>
        <taxon>Gammaproteobacteria</taxon>
        <taxon>Alteromonadales</taxon>
        <taxon>Shewanellaceae</taxon>
        <taxon>Shewanella</taxon>
    </lineage>
</organism>
<dbReference type="Proteomes" id="UP000191820">
    <property type="component" value="Chromosome"/>
</dbReference>
<evidence type="ECO:0008006" key="4">
    <source>
        <dbReference type="Google" id="ProtNLM"/>
    </source>
</evidence>
<dbReference type="EMBL" id="CP020472">
    <property type="protein sequence ID" value="ARD20969.1"/>
    <property type="molecule type" value="Genomic_DNA"/>
</dbReference>
<dbReference type="SUPFAM" id="SSF56935">
    <property type="entry name" value="Porins"/>
    <property type="match status" value="1"/>
</dbReference>
<evidence type="ECO:0000313" key="2">
    <source>
        <dbReference type="EMBL" id="ARD20969.1"/>
    </source>
</evidence>
<protein>
    <recommendedName>
        <fullName evidence="4">Conjugal transfer protein TraF</fullName>
    </recommendedName>
</protein>
<dbReference type="Gene3D" id="2.40.160.60">
    <property type="entry name" value="Outer membrane protein transport protein (OMPP1/FadL/TodX)"/>
    <property type="match status" value="1"/>
</dbReference>
<evidence type="ECO:0000313" key="3">
    <source>
        <dbReference type="Proteomes" id="UP000191820"/>
    </source>
</evidence>
<name>A0ABN4YDV6_9GAMM</name>
<dbReference type="InterPro" id="IPR032811">
    <property type="entry name" value="Put_conjugal_transfer"/>
</dbReference>
<reference evidence="2 3" key="1">
    <citation type="submission" date="2017-03" db="EMBL/GenBank/DDBJ databases">
        <title>Genome sequencing of Shewanella japonica KCTC 22435.</title>
        <authorList>
            <person name="Kim K.M."/>
        </authorList>
    </citation>
    <scope>NUCLEOTIDE SEQUENCE [LARGE SCALE GENOMIC DNA]</scope>
    <source>
        <strain evidence="2 3">KCTC 22435</strain>
    </source>
</reference>
<gene>
    <name evidence="2" type="ORF">SJ2017_0631</name>
</gene>
<dbReference type="Pfam" id="PF13729">
    <property type="entry name" value="TraF_2"/>
    <property type="match status" value="1"/>
</dbReference>
<feature type="chain" id="PRO_5045317654" description="Conjugal transfer protein TraF" evidence="1">
    <location>
        <begin position="21"/>
        <end position="408"/>
    </location>
</feature>
<sequence>MLSRLALPFCLLLLANNVQASGLYFEARSDSMGGTGVAVSNRVGASFINPALLAILTPHNTYTNDEINKTQAFSLLLPTVGAEGSDSDNMIDKFDSLQDSYDGLETAINNGDSAEVEAFRDDLVLDLESLKGNVANVSAGIGAALVIPNRRMPMAVFYKSYIDAVGVADIAQSDIDTLNVLDPNNPPTEITDLDSQGVVLAGSVTDFGVALSFPLSIVNMPVRVGVSPKFQRIDTYHYSVNANNFDADDFDDDKYRNDENLFNLDVGVAFEPIEKLTIGLSARNLFSQTVKTVEAQGREFHYQVEPLITAGAAYDWSSVTLTTDIDLVDQTRFKEFDPVQYWRVGGELKATDWLSLRMGYRHDLKDNSVDIYSFGTGFAIGQAFKLDMSGSYGEDDAVGAVLQTSYHF</sequence>
<keyword evidence="1" id="KW-0732">Signal</keyword>
<dbReference type="RefSeq" id="WP_080914859.1">
    <property type="nucleotide sequence ID" value="NZ_CP020472.1"/>
</dbReference>
<feature type="signal peptide" evidence="1">
    <location>
        <begin position="1"/>
        <end position="20"/>
    </location>
</feature>
<evidence type="ECO:0000256" key="1">
    <source>
        <dbReference type="SAM" id="SignalP"/>
    </source>
</evidence>
<keyword evidence="3" id="KW-1185">Reference proteome</keyword>